<dbReference type="PANTHER" id="PTHR14413:SF16">
    <property type="entry name" value="LARGE RIBOSOMAL SUBUNIT PROTEIN BL17M"/>
    <property type="match status" value="1"/>
</dbReference>
<feature type="region of interest" description="Disordered" evidence="6">
    <location>
        <begin position="160"/>
        <end position="221"/>
    </location>
</feature>
<evidence type="ECO:0000313" key="8">
    <source>
        <dbReference type="RefSeq" id="XP_005097769.1"/>
    </source>
</evidence>
<dbReference type="Pfam" id="PF01196">
    <property type="entry name" value="Ribosomal_L17"/>
    <property type="match status" value="1"/>
</dbReference>
<evidence type="ECO:0000256" key="1">
    <source>
        <dbReference type="ARBA" id="ARBA00008777"/>
    </source>
</evidence>
<protein>
    <recommendedName>
        <fullName evidence="4">Large ribosomal subunit protein bL17m</fullName>
    </recommendedName>
    <alternativeName>
        <fullName evidence="5">39S ribosomal protein L17, mitochondrial</fullName>
    </alternativeName>
</protein>
<dbReference type="Proteomes" id="UP000694888">
    <property type="component" value="Unplaced"/>
</dbReference>
<dbReference type="RefSeq" id="XP_005097769.1">
    <property type="nucleotide sequence ID" value="XM_005097712.3"/>
</dbReference>
<sequence length="221" mass="25345">MLRFRHRMRPRQMQIRPAGGPEARLLRLRQIVSGLIRYERIEPTWTQADEARQYAERLIHLAVRNGDQHKPTMELADYWLLEKDLVHKLFKVLVPRYRNQTSSFTDLHKQAVEYPGHGNPNGVLELRGNPWPPVAPRRRDTKFLLSNVLLAAARKDFYESKRQQKQQDLASSSSPSSSTTPLSSSSEEFSETTESNTVEEEGHSVSSSVDPPSSKPTTNER</sequence>
<dbReference type="InterPro" id="IPR036373">
    <property type="entry name" value="Ribosomal_bL17_sf"/>
</dbReference>
<evidence type="ECO:0000256" key="6">
    <source>
        <dbReference type="SAM" id="MobiDB-lite"/>
    </source>
</evidence>
<keyword evidence="3" id="KW-0687">Ribonucleoprotein</keyword>
<name>A0ABM0JNE3_APLCA</name>
<dbReference type="InterPro" id="IPR000456">
    <property type="entry name" value="Ribosomal_bL17"/>
</dbReference>
<reference evidence="8" key="1">
    <citation type="submission" date="2025-08" db="UniProtKB">
        <authorList>
            <consortium name="RefSeq"/>
        </authorList>
    </citation>
    <scope>IDENTIFICATION</scope>
</reference>
<keyword evidence="2 8" id="KW-0689">Ribosomal protein</keyword>
<accession>A0ABM0JNE3</accession>
<evidence type="ECO:0000313" key="7">
    <source>
        <dbReference type="Proteomes" id="UP000694888"/>
    </source>
</evidence>
<proteinExistence type="inferred from homology"/>
<evidence type="ECO:0000256" key="3">
    <source>
        <dbReference type="ARBA" id="ARBA00023274"/>
    </source>
</evidence>
<dbReference type="SUPFAM" id="SSF64263">
    <property type="entry name" value="Prokaryotic ribosomal protein L17"/>
    <property type="match status" value="1"/>
</dbReference>
<dbReference type="Gene3D" id="3.90.1030.10">
    <property type="entry name" value="Ribosomal protein L17"/>
    <property type="match status" value="1"/>
</dbReference>
<comment type="similarity">
    <text evidence="1">Belongs to the bacterial ribosomal protein bL17 family.</text>
</comment>
<evidence type="ECO:0000256" key="5">
    <source>
        <dbReference type="ARBA" id="ARBA00035413"/>
    </source>
</evidence>
<organism evidence="7 8">
    <name type="scientific">Aplysia californica</name>
    <name type="common">California sea hare</name>
    <dbReference type="NCBI Taxonomy" id="6500"/>
    <lineage>
        <taxon>Eukaryota</taxon>
        <taxon>Metazoa</taxon>
        <taxon>Spiralia</taxon>
        <taxon>Lophotrochozoa</taxon>
        <taxon>Mollusca</taxon>
        <taxon>Gastropoda</taxon>
        <taxon>Heterobranchia</taxon>
        <taxon>Euthyneura</taxon>
        <taxon>Tectipleura</taxon>
        <taxon>Aplysiida</taxon>
        <taxon>Aplysioidea</taxon>
        <taxon>Aplysiidae</taxon>
        <taxon>Aplysia</taxon>
    </lineage>
</organism>
<gene>
    <name evidence="8" type="primary">LOC101849128</name>
</gene>
<evidence type="ECO:0000256" key="2">
    <source>
        <dbReference type="ARBA" id="ARBA00022980"/>
    </source>
</evidence>
<keyword evidence="7" id="KW-1185">Reference proteome</keyword>
<dbReference type="PANTHER" id="PTHR14413">
    <property type="entry name" value="RIBOSOMAL PROTEIN L17"/>
    <property type="match status" value="1"/>
</dbReference>
<feature type="compositionally biased region" description="Low complexity" evidence="6">
    <location>
        <begin position="171"/>
        <end position="196"/>
    </location>
</feature>
<evidence type="ECO:0000256" key="4">
    <source>
        <dbReference type="ARBA" id="ARBA00035290"/>
    </source>
</evidence>
<dbReference type="GO" id="GO:0005840">
    <property type="term" value="C:ribosome"/>
    <property type="evidence" value="ECO:0007669"/>
    <property type="project" value="UniProtKB-KW"/>
</dbReference>
<dbReference type="GeneID" id="101849128"/>